<dbReference type="Gene3D" id="3.40.50.2000">
    <property type="entry name" value="Glycogen Phosphorylase B"/>
    <property type="match status" value="1"/>
</dbReference>
<feature type="region of interest" description="Disordered" evidence="1">
    <location>
        <begin position="44"/>
        <end position="71"/>
    </location>
</feature>
<accession>A0A7J7G0Y9</accession>
<name>A0A7J7G0Y9_CAMSI</name>
<protein>
    <submittedName>
        <fullName evidence="2">Uncharacterized protein</fullName>
    </submittedName>
</protein>
<keyword evidence="3" id="KW-1185">Reference proteome</keyword>
<gene>
    <name evidence="2" type="ORF">HYC85_030032</name>
</gene>
<comment type="caution">
    <text evidence="2">The sequence shown here is derived from an EMBL/GenBank/DDBJ whole genome shotgun (WGS) entry which is preliminary data.</text>
</comment>
<evidence type="ECO:0000313" key="3">
    <source>
        <dbReference type="Proteomes" id="UP000593564"/>
    </source>
</evidence>
<evidence type="ECO:0000256" key="1">
    <source>
        <dbReference type="SAM" id="MobiDB-lite"/>
    </source>
</evidence>
<reference evidence="2 3" key="2">
    <citation type="submission" date="2020-07" db="EMBL/GenBank/DDBJ databases">
        <title>Genome assembly of wild tea tree DASZ reveals pedigree and selection history of tea varieties.</title>
        <authorList>
            <person name="Zhang W."/>
        </authorList>
    </citation>
    <scope>NUCLEOTIDE SEQUENCE [LARGE SCALE GENOMIC DNA]</scope>
    <source>
        <strain evidence="3">cv. G240</strain>
        <tissue evidence="2">Leaf</tissue>
    </source>
</reference>
<dbReference type="AlphaFoldDB" id="A0A7J7G0Y9"/>
<evidence type="ECO:0000313" key="2">
    <source>
        <dbReference type="EMBL" id="KAF5933861.1"/>
    </source>
</evidence>
<sequence length="71" mass="7951">MLANNESWGVVFNSFTELERVYIDHIKKEIGHDRVWAIRPLLPPEDDDLLGPTNRGGSSAVPGHDVARRKG</sequence>
<proteinExistence type="predicted"/>
<reference evidence="3" key="1">
    <citation type="journal article" date="2020" name="Nat. Commun.">
        <title>Genome assembly of wild tea tree DASZ reveals pedigree and selection history of tea varieties.</title>
        <authorList>
            <person name="Zhang W."/>
            <person name="Zhang Y."/>
            <person name="Qiu H."/>
            <person name="Guo Y."/>
            <person name="Wan H."/>
            <person name="Zhang X."/>
            <person name="Scossa F."/>
            <person name="Alseekh S."/>
            <person name="Zhang Q."/>
            <person name="Wang P."/>
            <person name="Xu L."/>
            <person name="Schmidt M.H."/>
            <person name="Jia X."/>
            <person name="Li D."/>
            <person name="Zhu A."/>
            <person name="Guo F."/>
            <person name="Chen W."/>
            <person name="Ni D."/>
            <person name="Usadel B."/>
            <person name="Fernie A.R."/>
            <person name="Wen W."/>
        </authorList>
    </citation>
    <scope>NUCLEOTIDE SEQUENCE [LARGE SCALE GENOMIC DNA]</scope>
    <source>
        <strain evidence="3">cv. G240</strain>
    </source>
</reference>
<dbReference type="EMBL" id="JACBKZ010000014">
    <property type="protein sequence ID" value="KAF5933861.1"/>
    <property type="molecule type" value="Genomic_DNA"/>
</dbReference>
<organism evidence="2 3">
    <name type="scientific">Camellia sinensis</name>
    <name type="common">Tea plant</name>
    <name type="synonym">Thea sinensis</name>
    <dbReference type="NCBI Taxonomy" id="4442"/>
    <lineage>
        <taxon>Eukaryota</taxon>
        <taxon>Viridiplantae</taxon>
        <taxon>Streptophyta</taxon>
        <taxon>Embryophyta</taxon>
        <taxon>Tracheophyta</taxon>
        <taxon>Spermatophyta</taxon>
        <taxon>Magnoliopsida</taxon>
        <taxon>eudicotyledons</taxon>
        <taxon>Gunneridae</taxon>
        <taxon>Pentapetalae</taxon>
        <taxon>asterids</taxon>
        <taxon>Ericales</taxon>
        <taxon>Theaceae</taxon>
        <taxon>Camellia</taxon>
    </lineage>
</organism>
<dbReference type="Proteomes" id="UP000593564">
    <property type="component" value="Unassembled WGS sequence"/>
</dbReference>